<feature type="active site" evidence="8">
    <location>
        <position position="205"/>
    </location>
</feature>
<dbReference type="RefSeq" id="WP_220250809.1">
    <property type="nucleotide sequence ID" value="NZ_JAICCF010000002.1"/>
</dbReference>
<dbReference type="PANTHER" id="PTHR47552">
    <property type="entry name" value="PHOSPHORIBOSYLFORMYLGLYCINAMIDINE SYNTHASE SUBUNIT PURQ"/>
    <property type="match status" value="1"/>
</dbReference>
<dbReference type="EC" id="6.3.5.3" evidence="8"/>
<dbReference type="SUPFAM" id="SSF52317">
    <property type="entry name" value="Class I glutamine amidotransferase-like"/>
    <property type="match status" value="1"/>
</dbReference>
<evidence type="ECO:0000256" key="7">
    <source>
        <dbReference type="ARBA" id="ARBA00022962"/>
    </source>
</evidence>
<keyword evidence="4 8" id="KW-0658">Purine biosynthesis</keyword>
<keyword evidence="2 8" id="KW-0436">Ligase</keyword>
<reference evidence="9 10" key="1">
    <citation type="submission" date="2021-08" db="EMBL/GenBank/DDBJ databases">
        <title>The genome sequence of Chitinophaga sp. B61.</title>
        <authorList>
            <person name="Zhang X."/>
        </authorList>
    </citation>
    <scope>NUCLEOTIDE SEQUENCE [LARGE SCALE GENOMIC DNA]</scope>
    <source>
        <strain evidence="9 10">B61</strain>
    </source>
</reference>
<keyword evidence="5 8" id="KW-0378">Hydrolase</keyword>
<comment type="pathway">
    <text evidence="8">Purine metabolism; IMP biosynthesis via de novo pathway; 5-amino-1-(5-phospho-D-ribosyl)imidazole from N(2)-formyl-N(1)-(5-phospho-D-ribosyl)glycinamide: step 1/2.</text>
</comment>
<keyword evidence="3 8" id="KW-0547">Nucleotide-binding</keyword>
<dbReference type="NCBIfam" id="NF002957">
    <property type="entry name" value="PRK03619.1"/>
    <property type="match status" value="1"/>
</dbReference>
<evidence type="ECO:0000313" key="10">
    <source>
        <dbReference type="Proteomes" id="UP000812961"/>
    </source>
</evidence>
<keyword evidence="6 8" id="KW-0067">ATP-binding</keyword>
<comment type="subunit">
    <text evidence="8">Part of the FGAM synthase complex composed of 1 PurL, 1 PurQ and 2 PurS subunits.</text>
</comment>
<evidence type="ECO:0000256" key="6">
    <source>
        <dbReference type="ARBA" id="ARBA00022840"/>
    </source>
</evidence>
<evidence type="ECO:0000256" key="4">
    <source>
        <dbReference type="ARBA" id="ARBA00022755"/>
    </source>
</evidence>
<dbReference type="Gene3D" id="3.40.50.880">
    <property type="match status" value="1"/>
</dbReference>
<gene>
    <name evidence="8 9" type="primary">purQ</name>
    <name evidence="9" type="ORF">K1Y79_14420</name>
</gene>
<dbReference type="PANTHER" id="PTHR47552:SF1">
    <property type="entry name" value="PHOSPHORIBOSYLFORMYLGLYCINAMIDINE SYNTHASE SUBUNIT PURQ"/>
    <property type="match status" value="1"/>
</dbReference>
<name>A0ABS7GDX4_9BACT</name>
<evidence type="ECO:0000313" key="9">
    <source>
        <dbReference type="EMBL" id="MBW8685531.1"/>
    </source>
</evidence>
<sequence length="230" mass="25152">MKFGVVTFPGSNCDHDVIDALRNDLGQEVIELWHKDADLSQFSTEDCIVLPGGFSYGDYLRSGAIARFSPMMQSVIAFANKGGRVLGVCNGFQILCEAGLLPGALLQNEHQQFVCKNVYLKSENTSASLTKDVAGRALKIPVAHGEGRYYADDATLQSLFANNQILFRYCDEFGNIVDDANPNGAMRNIAGICNKERNVFGLMPHPERATNLVLGNTDGQLIFQSLINNN</sequence>
<evidence type="ECO:0000256" key="5">
    <source>
        <dbReference type="ARBA" id="ARBA00022801"/>
    </source>
</evidence>
<comment type="subcellular location">
    <subcellularLocation>
        <location evidence="8">Cytoplasm</location>
    </subcellularLocation>
</comment>
<dbReference type="InterPro" id="IPR029062">
    <property type="entry name" value="Class_I_gatase-like"/>
</dbReference>
<dbReference type="EC" id="3.5.1.2" evidence="8"/>
<dbReference type="Proteomes" id="UP000812961">
    <property type="component" value="Unassembled WGS sequence"/>
</dbReference>
<organism evidence="9 10">
    <name type="scientific">Chitinophaga rhizophila</name>
    <dbReference type="NCBI Taxonomy" id="2866212"/>
    <lineage>
        <taxon>Bacteria</taxon>
        <taxon>Pseudomonadati</taxon>
        <taxon>Bacteroidota</taxon>
        <taxon>Chitinophagia</taxon>
        <taxon>Chitinophagales</taxon>
        <taxon>Chitinophagaceae</taxon>
        <taxon>Chitinophaga</taxon>
    </lineage>
</organism>
<evidence type="ECO:0000256" key="8">
    <source>
        <dbReference type="HAMAP-Rule" id="MF_00421"/>
    </source>
</evidence>
<feature type="active site" evidence="8">
    <location>
        <position position="207"/>
    </location>
</feature>
<dbReference type="PIRSF" id="PIRSF001586">
    <property type="entry name" value="FGAM_synth_I"/>
    <property type="match status" value="1"/>
</dbReference>
<dbReference type="CDD" id="cd01740">
    <property type="entry name" value="GATase1_FGAR_AT"/>
    <property type="match status" value="1"/>
</dbReference>
<accession>A0ABS7GDX4</accession>
<keyword evidence="10" id="KW-1185">Reference proteome</keyword>
<evidence type="ECO:0000256" key="2">
    <source>
        <dbReference type="ARBA" id="ARBA00022598"/>
    </source>
</evidence>
<comment type="catalytic activity">
    <reaction evidence="8">
        <text>L-glutamine + H2O = L-glutamate + NH4(+)</text>
        <dbReference type="Rhea" id="RHEA:15889"/>
        <dbReference type="ChEBI" id="CHEBI:15377"/>
        <dbReference type="ChEBI" id="CHEBI:28938"/>
        <dbReference type="ChEBI" id="CHEBI:29985"/>
        <dbReference type="ChEBI" id="CHEBI:58359"/>
        <dbReference type="EC" id="3.5.1.2"/>
    </reaction>
</comment>
<feature type="active site" description="Nucleophile" evidence="8">
    <location>
        <position position="89"/>
    </location>
</feature>
<comment type="catalytic activity">
    <reaction evidence="8">
        <text>N(2)-formyl-N(1)-(5-phospho-beta-D-ribosyl)glycinamide + L-glutamine + ATP + H2O = 2-formamido-N(1)-(5-O-phospho-beta-D-ribosyl)acetamidine + L-glutamate + ADP + phosphate + H(+)</text>
        <dbReference type="Rhea" id="RHEA:17129"/>
        <dbReference type="ChEBI" id="CHEBI:15377"/>
        <dbReference type="ChEBI" id="CHEBI:15378"/>
        <dbReference type="ChEBI" id="CHEBI:29985"/>
        <dbReference type="ChEBI" id="CHEBI:30616"/>
        <dbReference type="ChEBI" id="CHEBI:43474"/>
        <dbReference type="ChEBI" id="CHEBI:58359"/>
        <dbReference type="ChEBI" id="CHEBI:147286"/>
        <dbReference type="ChEBI" id="CHEBI:147287"/>
        <dbReference type="ChEBI" id="CHEBI:456216"/>
        <dbReference type="EC" id="6.3.5.3"/>
    </reaction>
</comment>
<dbReference type="PROSITE" id="PS51273">
    <property type="entry name" value="GATASE_TYPE_1"/>
    <property type="match status" value="1"/>
</dbReference>
<comment type="caution">
    <text evidence="9">The sequence shown here is derived from an EMBL/GenBank/DDBJ whole genome shotgun (WGS) entry which is preliminary data.</text>
</comment>
<protein>
    <recommendedName>
        <fullName evidence="8">Phosphoribosylformylglycinamidine synthase subunit PurQ</fullName>
        <shortName evidence="8">FGAM synthase</shortName>
        <ecNumber evidence="8">6.3.5.3</ecNumber>
    </recommendedName>
    <alternativeName>
        <fullName evidence="8">Formylglycinamide ribonucleotide amidotransferase subunit I</fullName>
        <shortName evidence="8">FGAR amidotransferase I</shortName>
        <shortName evidence="8">FGAR-AT I</shortName>
    </alternativeName>
    <alternativeName>
        <fullName evidence="8">Glutaminase PurQ</fullName>
        <ecNumber evidence="8">3.5.1.2</ecNumber>
    </alternativeName>
    <alternativeName>
        <fullName evidence="8">Phosphoribosylformylglycinamidine synthase subunit I</fullName>
    </alternativeName>
</protein>
<comment type="function">
    <text evidence="8">Part of the phosphoribosylformylglycinamidine synthase complex involved in the purines biosynthetic pathway. Catalyzes the ATP-dependent conversion of formylglycinamide ribonucleotide (FGAR) and glutamine to yield formylglycinamidine ribonucleotide (FGAM) and glutamate. The FGAM synthase complex is composed of three subunits. PurQ produces an ammonia molecule by converting glutamine to glutamate. PurL transfers the ammonia molecule to FGAR to form FGAM in an ATP-dependent manner. PurS interacts with PurQ and PurL and is thought to assist in the transfer of the ammonia molecule from PurQ to PurL.</text>
</comment>
<evidence type="ECO:0000256" key="3">
    <source>
        <dbReference type="ARBA" id="ARBA00022741"/>
    </source>
</evidence>
<dbReference type="Pfam" id="PF13507">
    <property type="entry name" value="GATase_5"/>
    <property type="match status" value="1"/>
</dbReference>
<proteinExistence type="inferred from homology"/>
<keyword evidence="1 8" id="KW-0963">Cytoplasm</keyword>
<dbReference type="HAMAP" id="MF_00421">
    <property type="entry name" value="PurQ"/>
    <property type="match status" value="1"/>
</dbReference>
<dbReference type="EMBL" id="JAICCF010000002">
    <property type="protein sequence ID" value="MBW8685531.1"/>
    <property type="molecule type" value="Genomic_DNA"/>
</dbReference>
<keyword evidence="7 8" id="KW-0315">Glutamine amidotransferase</keyword>
<dbReference type="SMART" id="SM01211">
    <property type="entry name" value="GATase_5"/>
    <property type="match status" value="1"/>
</dbReference>
<dbReference type="InterPro" id="IPR010075">
    <property type="entry name" value="PRibForGlyAmidine_synth_PurQ"/>
</dbReference>
<evidence type="ECO:0000256" key="1">
    <source>
        <dbReference type="ARBA" id="ARBA00022490"/>
    </source>
</evidence>
<dbReference type="NCBIfam" id="TIGR01737">
    <property type="entry name" value="FGAM_synth_I"/>
    <property type="match status" value="1"/>
</dbReference>